<dbReference type="GO" id="GO:0004185">
    <property type="term" value="F:serine-type carboxypeptidase activity"/>
    <property type="evidence" value="ECO:0007669"/>
    <property type="project" value="InterPro"/>
</dbReference>
<dbReference type="InterPro" id="IPR018202">
    <property type="entry name" value="Ser_caboxypep_ser_AS"/>
</dbReference>
<dbReference type="InterPro" id="IPR000073">
    <property type="entry name" value="AB_hydrolase_1"/>
</dbReference>
<keyword evidence="4" id="KW-0378">Hydrolase</keyword>
<reference evidence="4 5" key="1">
    <citation type="submission" date="2021-04" db="EMBL/GenBank/DDBJ databases">
        <title>Characterization of the biosynthetic gene cluster of new lipopeptides with antitumor activity in the genome of the marine Streptomyces PHM034.</title>
        <authorList>
            <person name="Ceniceros A."/>
            <person name="Canedo L."/>
            <person name="Mendez C."/>
            <person name="Olano C."/>
            <person name="Schleissner C."/>
            <person name="Cuevas C."/>
            <person name="De La Calle F."/>
            <person name="Salas J.A."/>
        </authorList>
    </citation>
    <scope>NUCLEOTIDE SEQUENCE [LARGE SCALE GENOMIC DNA]</scope>
    <source>
        <strain evidence="4 5">PHM034</strain>
    </source>
</reference>
<evidence type="ECO:0000259" key="2">
    <source>
        <dbReference type="Pfam" id="PF00561"/>
    </source>
</evidence>
<dbReference type="PROSITE" id="PS00131">
    <property type="entry name" value="CARBOXYPEPT_SER_SER"/>
    <property type="match status" value="1"/>
</dbReference>
<dbReference type="Gene3D" id="3.40.50.1820">
    <property type="entry name" value="alpha/beta hydrolase"/>
    <property type="match status" value="1"/>
</dbReference>
<dbReference type="InterPro" id="IPR029058">
    <property type="entry name" value="AB_hydrolase_fold"/>
</dbReference>
<dbReference type="PANTHER" id="PTHR43798">
    <property type="entry name" value="MONOACYLGLYCEROL LIPASE"/>
    <property type="match status" value="1"/>
</dbReference>
<evidence type="ECO:0000313" key="5">
    <source>
        <dbReference type="Proteomes" id="UP000682308"/>
    </source>
</evidence>
<dbReference type="InterPro" id="IPR032710">
    <property type="entry name" value="NTF2-like_dom_sf"/>
</dbReference>
<keyword evidence="5" id="KW-1185">Reference proteome</keyword>
<dbReference type="Proteomes" id="UP000682308">
    <property type="component" value="Unassembled WGS sequence"/>
</dbReference>
<dbReference type="InterPro" id="IPR050266">
    <property type="entry name" value="AB_hydrolase_sf"/>
</dbReference>
<accession>A0A941FA98</accession>
<proteinExistence type="predicted"/>
<evidence type="ECO:0000259" key="3">
    <source>
        <dbReference type="Pfam" id="PF12680"/>
    </source>
</evidence>
<dbReference type="Pfam" id="PF12680">
    <property type="entry name" value="SnoaL_2"/>
    <property type="match status" value="1"/>
</dbReference>
<dbReference type="Pfam" id="PF00561">
    <property type="entry name" value="Abhydrolase_1"/>
    <property type="match status" value="1"/>
</dbReference>
<dbReference type="SUPFAM" id="SSF54427">
    <property type="entry name" value="NTF2-like"/>
    <property type="match status" value="1"/>
</dbReference>
<sequence length="438" mass="48270">MSQNSPALDVALAYYEAWSNKHLDEALSYFADGFTSRTPVGPLDAEAYRSFLDGFLGILKKAELVSAFGDETTALMYYDAETAPVPYSPVGEWFRVENGKIVESRIVFDNFPSRALRPSPPSPDAPPARSTGRARLPPCAASQEGAPGPVRPPATRDEHEEVTNMPQRTQVELHFAEQGDGVPVLALHGWEPDHRLMLGALEPVFSRRPGYRRLYPDLPAMGQSPAPARIASSDDMLAAVEDFVDDHIGDQPFLLLGESYGGYLARALARTRRDQVLGLALICPSARRVETAESRPAPRLVLRPDPALISSLDAHIAEAFTSVAVVETPEAVRRFREEVQAGRDIADTGALERIRRNWQLTHEPEDGEPFTRPALILAGRQDDSVGYLDQFDLLPHYPRATYVVLDTAGHNLQIEQPELFTALVSEWLDRIATELAGS</sequence>
<gene>
    <name evidence="4" type="ORF">KEF29_10955</name>
</gene>
<evidence type="ECO:0000256" key="1">
    <source>
        <dbReference type="SAM" id="MobiDB-lite"/>
    </source>
</evidence>
<dbReference type="SUPFAM" id="SSF53474">
    <property type="entry name" value="alpha/beta-Hydrolases"/>
    <property type="match status" value="1"/>
</dbReference>
<feature type="domain" description="AB hydrolase-1" evidence="2">
    <location>
        <begin position="183"/>
        <end position="417"/>
    </location>
</feature>
<name>A0A941FA98_9ACTN</name>
<feature type="domain" description="SnoaL-like" evidence="3">
    <location>
        <begin position="13"/>
        <end position="103"/>
    </location>
</feature>
<organism evidence="4 5">
    <name type="scientific">Streptomyces tuirus</name>
    <dbReference type="NCBI Taxonomy" id="68278"/>
    <lineage>
        <taxon>Bacteria</taxon>
        <taxon>Bacillati</taxon>
        <taxon>Actinomycetota</taxon>
        <taxon>Actinomycetes</taxon>
        <taxon>Kitasatosporales</taxon>
        <taxon>Streptomycetaceae</taxon>
        <taxon>Streptomyces</taxon>
    </lineage>
</organism>
<dbReference type="EMBL" id="JAGTPG010000002">
    <property type="protein sequence ID" value="MBR8639654.1"/>
    <property type="molecule type" value="Genomic_DNA"/>
</dbReference>
<dbReference type="Gene3D" id="3.10.450.50">
    <property type="match status" value="1"/>
</dbReference>
<dbReference type="AlphaFoldDB" id="A0A941FA98"/>
<dbReference type="PANTHER" id="PTHR43798:SF6">
    <property type="entry name" value="HYDROLASE, PUTATIVE (AFU_ORTHOLOGUE AFUA_4G13070)-RELATED"/>
    <property type="match status" value="1"/>
</dbReference>
<dbReference type="InterPro" id="IPR037401">
    <property type="entry name" value="SnoaL-like"/>
</dbReference>
<protein>
    <submittedName>
        <fullName evidence="4">Alpha/beta fold hydrolase</fullName>
    </submittedName>
</protein>
<comment type="caution">
    <text evidence="4">The sequence shown here is derived from an EMBL/GenBank/DDBJ whole genome shotgun (WGS) entry which is preliminary data.</text>
</comment>
<feature type="region of interest" description="Disordered" evidence="1">
    <location>
        <begin position="113"/>
        <end position="164"/>
    </location>
</feature>
<evidence type="ECO:0000313" key="4">
    <source>
        <dbReference type="EMBL" id="MBR8639654.1"/>
    </source>
</evidence>